<dbReference type="PANTHER" id="PTHR14430:SF4">
    <property type="entry name" value="GDP_GTP EXCHANGE FACTOR SEC2 N-TERMINAL DOMAIN-CONTAINING PROTEIN"/>
    <property type="match status" value="1"/>
</dbReference>
<dbReference type="GeneID" id="27704775"/>
<reference evidence="5" key="1">
    <citation type="submission" date="2015-01" db="EMBL/GenBank/DDBJ databases">
        <title>The Genome Sequence of Cladophialophora bantiana CBS 173.52.</title>
        <authorList>
            <consortium name="The Broad Institute Genomics Platform"/>
            <person name="Cuomo C."/>
            <person name="de Hoog S."/>
            <person name="Gorbushina A."/>
            <person name="Stielow B."/>
            <person name="Teixiera M."/>
            <person name="Abouelleil A."/>
            <person name="Chapman S.B."/>
            <person name="Priest M."/>
            <person name="Young S.K."/>
            <person name="Wortman J."/>
            <person name="Nusbaum C."/>
            <person name="Birren B."/>
        </authorList>
    </citation>
    <scope>NUCLEOTIDE SEQUENCE [LARGE SCALE GENOMIC DNA]</scope>
    <source>
        <strain evidence="5">CBS 173.52</strain>
    </source>
</reference>
<dbReference type="AlphaFoldDB" id="A0A0D2HSZ5"/>
<feature type="coiled-coil region" evidence="2">
    <location>
        <begin position="48"/>
        <end position="82"/>
    </location>
</feature>
<evidence type="ECO:0000259" key="4">
    <source>
        <dbReference type="Pfam" id="PF06428"/>
    </source>
</evidence>
<dbReference type="GO" id="GO:0005085">
    <property type="term" value="F:guanyl-nucleotide exchange factor activity"/>
    <property type="evidence" value="ECO:0007669"/>
    <property type="project" value="InterPro"/>
</dbReference>
<dbReference type="EMBL" id="KN847003">
    <property type="protein sequence ID" value="KIW87524.1"/>
    <property type="molecule type" value="Genomic_DNA"/>
</dbReference>
<dbReference type="Pfam" id="PF06428">
    <property type="entry name" value="Sec2p"/>
    <property type="match status" value="1"/>
</dbReference>
<evidence type="ECO:0000256" key="1">
    <source>
        <dbReference type="ARBA" id="ARBA00023054"/>
    </source>
</evidence>
<dbReference type="GO" id="GO:0006887">
    <property type="term" value="P:exocytosis"/>
    <property type="evidence" value="ECO:0007669"/>
    <property type="project" value="TreeGrafter"/>
</dbReference>
<proteinExistence type="predicted"/>
<evidence type="ECO:0000256" key="3">
    <source>
        <dbReference type="SAM" id="MobiDB-lite"/>
    </source>
</evidence>
<name>A0A0D2HSZ5_CLAB1</name>
<dbReference type="RefSeq" id="XP_016614193.1">
    <property type="nucleotide sequence ID" value="XM_016769557.1"/>
</dbReference>
<dbReference type="GO" id="GO:0070319">
    <property type="term" value="C:Golgi to plasma membrane transport vesicle"/>
    <property type="evidence" value="ECO:0007669"/>
    <property type="project" value="TreeGrafter"/>
</dbReference>
<evidence type="ECO:0000313" key="6">
    <source>
        <dbReference type="Proteomes" id="UP000053789"/>
    </source>
</evidence>
<dbReference type="GO" id="GO:0051286">
    <property type="term" value="C:cell tip"/>
    <property type="evidence" value="ECO:0007669"/>
    <property type="project" value="TreeGrafter"/>
</dbReference>
<dbReference type="OrthoDB" id="5560525at2759"/>
<dbReference type="HOGENOM" id="CLU_055310_1_0_1"/>
<feature type="region of interest" description="Disordered" evidence="3">
    <location>
        <begin position="1"/>
        <end position="28"/>
    </location>
</feature>
<protein>
    <recommendedName>
        <fullName evidence="4">GDP/GTP exchange factor Sec2 N-terminal domain-containing protein</fullName>
    </recommendedName>
</protein>
<dbReference type="SUPFAM" id="SSF144284">
    <property type="entry name" value="Sec2 N-terminal region"/>
    <property type="match status" value="1"/>
</dbReference>
<keyword evidence="1 2" id="KW-0175">Coiled coil</keyword>
<feature type="coiled-coil region" evidence="2">
    <location>
        <begin position="226"/>
        <end position="289"/>
    </location>
</feature>
<feature type="compositionally biased region" description="Polar residues" evidence="3">
    <location>
        <begin position="92"/>
        <end position="101"/>
    </location>
</feature>
<dbReference type="Gene3D" id="6.10.140.910">
    <property type="match status" value="1"/>
</dbReference>
<feature type="region of interest" description="Disordered" evidence="3">
    <location>
        <begin position="91"/>
        <end position="130"/>
    </location>
</feature>
<dbReference type="Proteomes" id="UP000053789">
    <property type="component" value="Unassembled WGS sequence"/>
</dbReference>
<sequence>MASSILFNSTPMDPPFTNSTASYHSSPDPTCPHCGYHLLPTSEPSAEAVEANRRIRDLEAQVRLLNSKAAAAADKLADYEDELTYLRDAHSKSLQQQQQAGPNPRLSRPPVEGIGSIIAPSTPGQTLPQQQSRLASISAFLPGRRREANTSVGGQIPLTPATGTFPQNNSAAYGNNTLSPPKTPFFGVGVIPNNSTPTLSSTLDNNPSAVSLSSLQSSLEEERTLRLRAESSLSQTQTELEELTAQLFGQANEMVANERKARAKLEERVKVLEQRDVEKRKRLERLEKAVSRIERVRGMVGD</sequence>
<gene>
    <name evidence="5" type="ORF">Z519_11847</name>
</gene>
<organism evidence="5 6">
    <name type="scientific">Cladophialophora bantiana (strain ATCC 10958 / CBS 173.52 / CDC B-1940 / NIH 8579)</name>
    <name type="common">Xylohypha bantiana</name>
    <dbReference type="NCBI Taxonomy" id="1442370"/>
    <lineage>
        <taxon>Eukaryota</taxon>
        <taxon>Fungi</taxon>
        <taxon>Dikarya</taxon>
        <taxon>Ascomycota</taxon>
        <taxon>Pezizomycotina</taxon>
        <taxon>Eurotiomycetes</taxon>
        <taxon>Chaetothyriomycetidae</taxon>
        <taxon>Chaetothyriales</taxon>
        <taxon>Herpotrichiellaceae</taxon>
        <taxon>Cladophialophora</taxon>
    </lineage>
</organism>
<dbReference type="PANTHER" id="PTHR14430">
    <property type="entry name" value="RABIN3-RELATED"/>
    <property type="match status" value="1"/>
</dbReference>
<keyword evidence="6" id="KW-1185">Reference proteome</keyword>
<dbReference type="InterPro" id="IPR009449">
    <property type="entry name" value="Sec2_N"/>
</dbReference>
<evidence type="ECO:0000313" key="5">
    <source>
        <dbReference type="EMBL" id="KIW87524.1"/>
    </source>
</evidence>
<accession>A0A0D2HSZ5</accession>
<evidence type="ECO:0000256" key="2">
    <source>
        <dbReference type="SAM" id="Coils"/>
    </source>
</evidence>
<feature type="domain" description="GDP/GTP exchange factor Sec2 N-terminal" evidence="4">
    <location>
        <begin position="211"/>
        <end position="288"/>
    </location>
</feature>
<dbReference type="InterPro" id="IPR040351">
    <property type="entry name" value="RAB3IL/RAB3IP/Sec2"/>
</dbReference>